<proteinExistence type="predicted"/>
<dbReference type="RefSeq" id="XP_033583166.1">
    <property type="nucleotide sequence ID" value="XM_033723285.1"/>
</dbReference>
<dbReference type="EMBL" id="MU003693">
    <property type="protein sequence ID" value="KAF2816202.1"/>
    <property type="molecule type" value="Genomic_DNA"/>
</dbReference>
<protein>
    <submittedName>
        <fullName evidence="1 3">Uncharacterized protein</fullName>
    </submittedName>
</protein>
<evidence type="ECO:0000313" key="1">
    <source>
        <dbReference type="EMBL" id="KAF2816202.1"/>
    </source>
</evidence>
<accession>A0A6A6Z4Z4</accession>
<reference evidence="3" key="3">
    <citation type="submission" date="2025-04" db="UniProtKB">
        <authorList>
            <consortium name="RefSeq"/>
        </authorList>
    </citation>
    <scope>IDENTIFICATION</scope>
    <source>
        <strain evidence="3">CBS 304.34</strain>
    </source>
</reference>
<name>A0A6A6Z4Z4_9PEZI</name>
<evidence type="ECO:0000313" key="2">
    <source>
        <dbReference type="Proteomes" id="UP000504636"/>
    </source>
</evidence>
<reference evidence="3" key="2">
    <citation type="submission" date="2020-04" db="EMBL/GenBank/DDBJ databases">
        <authorList>
            <consortium name="NCBI Genome Project"/>
        </authorList>
    </citation>
    <scope>NUCLEOTIDE SEQUENCE</scope>
    <source>
        <strain evidence="3">CBS 304.34</strain>
    </source>
</reference>
<reference evidence="1 3" key="1">
    <citation type="journal article" date="2020" name="Stud. Mycol.">
        <title>101 Dothideomycetes genomes: a test case for predicting lifestyles and emergence of pathogens.</title>
        <authorList>
            <person name="Haridas S."/>
            <person name="Albert R."/>
            <person name="Binder M."/>
            <person name="Bloem J."/>
            <person name="Labutti K."/>
            <person name="Salamov A."/>
            <person name="Andreopoulos B."/>
            <person name="Baker S."/>
            <person name="Barry K."/>
            <person name="Bills G."/>
            <person name="Bluhm B."/>
            <person name="Cannon C."/>
            <person name="Castanera R."/>
            <person name="Culley D."/>
            <person name="Daum C."/>
            <person name="Ezra D."/>
            <person name="Gonzalez J."/>
            <person name="Henrissat B."/>
            <person name="Kuo A."/>
            <person name="Liang C."/>
            <person name="Lipzen A."/>
            <person name="Lutzoni F."/>
            <person name="Magnuson J."/>
            <person name="Mondo S."/>
            <person name="Nolan M."/>
            <person name="Ohm R."/>
            <person name="Pangilinan J."/>
            <person name="Park H.-J."/>
            <person name="Ramirez L."/>
            <person name="Alfaro M."/>
            <person name="Sun H."/>
            <person name="Tritt A."/>
            <person name="Yoshinaga Y."/>
            <person name="Zwiers L.-H."/>
            <person name="Turgeon B."/>
            <person name="Goodwin S."/>
            <person name="Spatafora J."/>
            <person name="Crous P."/>
            <person name="Grigoriev I."/>
        </authorList>
    </citation>
    <scope>NUCLEOTIDE SEQUENCE</scope>
    <source>
        <strain evidence="1 3">CBS 304.34</strain>
    </source>
</reference>
<organism evidence="1">
    <name type="scientific">Mytilinidion resinicola</name>
    <dbReference type="NCBI Taxonomy" id="574789"/>
    <lineage>
        <taxon>Eukaryota</taxon>
        <taxon>Fungi</taxon>
        <taxon>Dikarya</taxon>
        <taxon>Ascomycota</taxon>
        <taxon>Pezizomycotina</taxon>
        <taxon>Dothideomycetes</taxon>
        <taxon>Pleosporomycetidae</taxon>
        <taxon>Mytilinidiales</taxon>
        <taxon>Mytilinidiaceae</taxon>
        <taxon>Mytilinidion</taxon>
    </lineage>
</organism>
<dbReference type="GeneID" id="54464178"/>
<sequence length="174" mass="19149">MAPVSRLWTEAASGHCFDSESSAHHEDDKQLLGRLPLCKADLKQYLLLRCTTQGLYVIELTFPLSNVLYSTLTEKIVVVTGPEVVDFFNFEGHGSAASLEKHPEYCSRRELCGASGPDLQDVTPRRRFKTLEHLVPPSSATSAGVQLAVICKARNCASFTQVTAPILVLFMHSN</sequence>
<gene>
    <name evidence="1 3" type="ORF">BDZ99DRAFT_494069</name>
</gene>
<dbReference type="Proteomes" id="UP000504636">
    <property type="component" value="Unplaced"/>
</dbReference>
<dbReference type="AlphaFoldDB" id="A0A6A6Z4Z4"/>
<evidence type="ECO:0000313" key="3">
    <source>
        <dbReference type="RefSeq" id="XP_033583166.1"/>
    </source>
</evidence>
<keyword evidence="2" id="KW-1185">Reference proteome</keyword>